<evidence type="ECO:0000313" key="10">
    <source>
        <dbReference type="Proteomes" id="UP000187209"/>
    </source>
</evidence>
<organism evidence="9 10">
    <name type="scientific">Stentor coeruleus</name>
    <dbReference type="NCBI Taxonomy" id="5963"/>
    <lineage>
        <taxon>Eukaryota</taxon>
        <taxon>Sar</taxon>
        <taxon>Alveolata</taxon>
        <taxon>Ciliophora</taxon>
        <taxon>Postciliodesmatophora</taxon>
        <taxon>Heterotrichea</taxon>
        <taxon>Heterotrichida</taxon>
        <taxon>Stentoridae</taxon>
        <taxon>Stentor</taxon>
    </lineage>
</organism>
<dbReference type="Pfam" id="PF00400">
    <property type="entry name" value="WD40"/>
    <property type="match status" value="6"/>
</dbReference>
<dbReference type="Gene3D" id="1.20.5.300">
    <property type="match status" value="1"/>
</dbReference>
<dbReference type="CDD" id="cd00200">
    <property type="entry name" value="WD40"/>
    <property type="match status" value="1"/>
</dbReference>
<feature type="repeat" description="WD" evidence="6">
    <location>
        <begin position="468"/>
        <end position="507"/>
    </location>
</feature>
<feature type="coiled-coil region" evidence="7">
    <location>
        <begin position="37"/>
        <end position="71"/>
    </location>
</feature>
<comment type="caution">
    <text evidence="9">The sequence shown here is derived from an EMBL/GenBank/DDBJ whole genome shotgun (WGS) entry which is preliminary data.</text>
</comment>
<evidence type="ECO:0000256" key="4">
    <source>
        <dbReference type="ARBA" id="ARBA00022860"/>
    </source>
</evidence>
<keyword evidence="2 6" id="KW-0853">WD repeat</keyword>
<dbReference type="PANTHER" id="PTHR15653:SF0">
    <property type="entry name" value="CONNECTOR OF KINASE TO AP-1, ISOFORM E"/>
    <property type="match status" value="1"/>
</dbReference>
<gene>
    <name evidence="9" type="ORF">SteCoe_29439</name>
</gene>
<dbReference type="SUPFAM" id="SSF50978">
    <property type="entry name" value="WD40 repeat-like"/>
    <property type="match status" value="1"/>
</dbReference>
<dbReference type="Gene3D" id="2.130.10.10">
    <property type="entry name" value="YVTN repeat-like/Quinoprotein amine dehydrogenase"/>
    <property type="match status" value="2"/>
</dbReference>
<evidence type="ECO:0000256" key="3">
    <source>
        <dbReference type="ARBA" id="ARBA00022737"/>
    </source>
</evidence>
<dbReference type="PANTHER" id="PTHR15653">
    <property type="entry name" value="STRIATIN"/>
    <property type="match status" value="1"/>
</dbReference>
<dbReference type="PRINTS" id="PR00320">
    <property type="entry name" value="GPROTEINBRPT"/>
</dbReference>
<keyword evidence="10" id="KW-1185">Reference proteome</keyword>
<evidence type="ECO:0000256" key="2">
    <source>
        <dbReference type="ARBA" id="ARBA00022574"/>
    </source>
</evidence>
<dbReference type="InterPro" id="IPR001680">
    <property type="entry name" value="WD40_rpt"/>
</dbReference>
<evidence type="ECO:0000256" key="5">
    <source>
        <dbReference type="ARBA" id="ARBA00023054"/>
    </source>
</evidence>
<sequence length="546" mass="61825">MNTGSFGSKNLSELKNYTWAGVVSFLNEQCKSTEMEKTQWLVEKKQYTERIAQLEGELQASEAVNKDLVRRVKMLEFSLRQERIKYAKLTGGHHRVNSDVISTILSRGEKNSDSVGQNLPKRRTRAHRQLLSKYLQELGLEDIFTGDLPPRQIHHRPSKSYGSNLQALVELPAETEISPIQKSDTLKINLIEEKPAKKSWEMKIALKSHMDVVRSLHFAQKEGILASASEDCLIKLWDISQYETFNENTQCESYFSLRGHKKPILTMTGNIIGEEQLLYSAGEEGIIRVWELLPPKDVNAYGPSQDKNYCVGVWESHSEAVWDLKHHPVDGLVLSASADGIVKLWKTVDTTTSIENWKSGKVSANLLRNFTYPRTDGENFHIPTCTAWLITELNSFVVGYTTPYLNIFDKQTGKPSIIRFVKENDAHDKIYQINCIATSNSSNMVVCGHEDKHLRFFDVNSCSCVKDLVGHTDSVSSLWMSGNYLVSGGHDGSLRFWDVRTYQCLQEIPAHRKKYDEGVLCISQHPSFNLMASAGADSLVKLYNII</sequence>
<reference evidence="9 10" key="1">
    <citation type="submission" date="2016-11" db="EMBL/GenBank/DDBJ databases">
        <title>The macronuclear genome of Stentor coeruleus: a giant cell with tiny introns.</title>
        <authorList>
            <person name="Slabodnick M."/>
            <person name="Ruby J.G."/>
            <person name="Reiff S.B."/>
            <person name="Swart E.C."/>
            <person name="Gosai S."/>
            <person name="Prabakaran S."/>
            <person name="Witkowska E."/>
            <person name="Larue G.E."/>
            <person name="Fisher S."/>
            <person name="Freeman R.M."/>
            <person name="Gunawardena J."/>
            <person name="Chu W."/>
            <person name="Stover N.A."/>
            <person name="Gregory B.D."/>
            <person name="Nowacki M."/>
            <person name="Derisi J."/>
            <person name="Roy S.W."/>
            <person name="Marshall W.F."/>
            <person name="Sood P."/>
        </authorList>
    </citation>
    <scope>NUCLEOTIDE SEQUENCE [LARGE SCALE GENOMIC DNA]</scope>
    <source>
        <strain evidence="9">WM001</strain>
    </source>
</reference>
<feature type="repeat" description="WD" evidence="6">
    <location>
        <begin position="206"/>
        <end position="247"/>
    </location>
</feature>
<dbReference type="AlphaFoldDB" id="A0A1R2B5V5"/>
<dbReference type="Pfam" id="PF08232">
    <property type="entry name" value="Striatin"/>
    <property type="match status" value="1"/>
</dbReference>
<dbReference type="InterPro" id="IPR051488">
    <property type="entry name" value="WD_repeat_striatin"/>
</dbReference>
<dbReference type="OrthoDB" id="727118at2759"/>
<feature type="repeat" description="WD" evidence="6">
    <location>
        <begin position="314"/>
        <end position="346"/>
    </location>
</feature>
<dbReference type="InterPro" id="IPR019775">
    <property type="entry name" value="WD40_repeat_CS"/>
</dbReference>
<evidence type="ECO:0000256" key="6">
    <source>
        <dbReference type="PROSITE-ProRule" id="PRU00221"/>
    </source>
</evidence>
<dbReference type="PROSITE" id="PS00678">
    <property type="entry name" value="WD_REPEATS_1"/>
    <property type="match status" value="2"/>
</dbReference>
<evidence type="ECO:0000259" key="8">
    <source>
        <dbReference type="Pfam" id="PF08232"/>
    </source>
</evidence>
<name>A0A1R2B5V5_9CILI</name>
<dbReference type="PROSITE" id="PS50294">
    <property type="entry name" value="WD_REPEATS_REGION"/>
    <property type="match status" value="3"/>
</dbReference>
<evidence type="ECO:0000313" key="9">
    <source>
        <dbReference type="EMBL" id="OMJ72174.1"/>
    </source>
</evidence>
<dbReference type="EMBL" id="MPUH01000923">
    <property type="protein sequence ID" value="OMJ72174.1"/>
    <property type="molecule type" value="Genomic_DNA"/>
</dbReference>
<evidence type="ECO:0000256" key="1">
    <source>
        <dbReference type="ARBA" id="ARBA00009616"/>
    </source>
</evidence>
<dbReference type="PROSITE" id="PS50082">
    <property type="entry name" value="WD_REPEATS_2"/>
    <property type="match status" value="3"/>
</dbReference>
<dbReference type="InterPro" id="IPR036322">
    <property type="entry name" value="WD40_repeat_dom_sf"/>
</dbReference>
<dbReference type="InterPro" id="IPR013258">
    <property type="entry name" value="Striatin_N"/>
</dbReference>
<keyword evidence="4" id="KW-0112">Calmodulin-binding</keyword>
<dbReference type="Proteomes" id="UP000187209">
    <property type="component" value="Unassembled WGS sequence"/>
</dbReference>
<accession>A0A1R2B5V5</accession>
<keyword evidence="3" id="KW-0677">Repeat</keyword>
<proteinExistence type="inferred from homology"/>
<comment type="similarity">
    <text evidence="1">Belongs to the WD repeat striatin family.</text>
</comment>
<protein>
    <recommendedName>
        <fullName evidence="8">Striatin N-terminal domain-containing protein</fullName>
    </recommendedName>
</protein>
<keyword evidence="5 7" id="KW-0175">Coiled coil</keyword>
<dbReference type="InterPro" id="IPR015943">
    <property type="entry name" value="WD40/YVTN_repeat-like_dom_sf"/>
</dbReference>
<evidence type="ECO:0000256" key="7">
    <source>
        <dbReference type="SAM" id="Coils"/>
    </source>
</evidence>
<dbReference type="GO" id="GO:0005516">
    <property type="term" value="F:calmodulin binding"/>
    <property type="evidence" value="ECO:0007669"/>
    <property type="project" value="UniProtKB-KW"/>
</dbReference>
<dbReference type="InterPro" id="IPR020472">
    <property type="entry name" value="WD40_PAC1"/>
</dbReference>
<dbReference type="SMART" id="SM00320">
    <property type="entry name" value="WD40"/>
    <property type="match status" value="6"/>
</dbReference>
<feature type="domain" description="Striatin N-terminal" evidence="8">
    <location>
        <begin position="18"/>
        <end position="143"/>
    </location>
</feature>